<evidence type="ECO:0000313" key="10">
    <source>
        <dbReference type="Proteomes" id="UP000321397"/>
    </source>
</evidence>
<reference evidence="6 10" key="3">
    <citation type="submission" date="2019-07" db="EMBL/GenBank/DDBJ databases">
        <title>Complete Genome Sequence of Leptotrichia wadei Strain JMUB3933.</title>
        <authorList>
            <person name="Watanabe S."/>
            <person name="Cui L."/>
        </authorList>
    </citation>
    <scope>NUCLEOTIDE SEQUENCE [LARGE SCALE GENOMIC DNA]</scope>
    <source>
        <strain evidence="6 10">JMUB3933</strain>
    </source>
</reference>
<dbReference type="NCBIfam" id="TIGR00062">
    <property type="entry name" value="L27"/>
    <property type="match status" value="1"/>
</dbReference>
<dbReference type="AlphaFoldDB" id="A0A134ACV3"/>
<dbReference type="Proteomes" id="UP000321397">
    <property type="component" value="Chromosome"/>
</dbReference>
<dbReference type="PATRIC" id="fig|157687.3.peg.1159"/>
<dbReference type="Pfam" id="PF01016">
    <property type="entry name" value="Ribosomal_L27"/>
    <property type="match status" value="1"/>
</dbReference>
<evidence type="ECO:0000313" key="7">
    <source>
        <dbReference type="EMBL" id="BBM50108.1"/>
    </source>
</evidence>
<dbReference type="GeneID" id="84804653"/>
<dbReference type="EMBL" id="AP019835">
    <property type="protein sequence ID" value="BBM50108.1"/>
    <property type="molecule type" value="Genomic_DNA"/>
</dbReference>
<dbReference type="SUPFAM" id="SSF110324">
    <property type="entry name" value="Ribosomal L27 protein-like"/>
    <property type="match status" value="1"/>
</dbReference>
<evidence type="ECO:0000313" key="6">
    <source>
        <dbReference type="EMBL" id="BBM47806.1"/>
    </source>
</evidence>
<reference evidence="7 11" key="4">
    <citation type="submission" date="2019-07" db="EMBL/GenBank/DDBJ databases">
        <title>Complete Genome Sequence of Leptotrichia wadei Strain JMUB3934.</title>
        <authorList>
            <person name="Watanabe S."/>
            <person name="Cui L."/>
        </authorList>
    </citation>
    <scope>NUCLEOTIDE SEQUENCE [LARGE SCALE GENOMIC DNA]</scope>
    <source>
        <strain evidence="7 11">JMUB3934</strain>
    </source>
</reference>
<dbReference type="PRINTS" id="PR00063">
    <property type="entry name" value="RIBOSOMALL27"/>
</dbReference>
<keyword evidence="3 5" id="KW-0687">Ribonucleoprotein</keyword>
<dbReference type="GO" id="GO:0003735">
    <property type="term" value="F:structural constituent of ribosome"/>
    <property type="evidence" value="ECO:0007669"/>
    <property type="project" value="InterPro"/>
</dbReference>
<dbReference type="RefSeq" id="WP_018497774.1">
    <property type="nucleotide sequence ID" value="NZ_AP019829.2"/>
</dbReference>
<reference evidence="9" key="2">
    <citation type="submission" date="2016-01" db="EMBL/GenBank/DDBJ databases">
        <authorList>
            <person name="Mitreva M."/>
            <person name="Pepin K.H."/>
            <person name="Mihindukulasuriya K.A."/>
            <person name="Fulton R."/>
            <person name="Fronick C."/>
            <person name="O'Laughlin M."/>
            <person name="Miner T."/>
            <person name="Herter B."/>
            <person name="Rosa B.A."/>
            <person name="Cordes M."/>
            <person name="Tomlinson C."/>
            <person name="Wollam A."/>
            <person name="Palsikar V.B."/>
            <person name="Mardis E.R."/>
            <person name="Wilson R.K."/>
        </authorList>
    </citation>
    <scope>NUCLEOTIDE SEQUENCE [LARGE SCALE GENOMIC DNA]</scope>
    <source>
        <strain evidence="9">KA00185</strain>
    </source>
</reference>
<proteinExistence type="inferred from homology"/>
<keyword evidence="9" id="KW-1185">Reference proteome</keyword>
<reference evidence="8" key="1">
    <citation type="submission" date="2016-01" db="EMBL/GenBank/DDBJ databases">
        <authorList>
            <person name="Oliw E.H."/>
        </authorList>
    </citation>
    <scope>NUCLEOTIDE SEQUENCE [LARGE SCALE GENOMIC DNA]</scope>
    <source>
        <strain evidence="8">KA00185</strain>
    </source>
</reference>
<dbReference type="Proteomes" id="UP000070483">
    <property type="component" value="Unassembled WGS sequence"/>
</dbReference>
<name>A0A134ACV3_9FUSO</name>
<organism evidence="8 9">
    <name type="scientific">Leptotrichia wadei</name>
    <dbReference type="NCBI Taxonomy" id="157687"/>
    <lineage>
        <taxon>Bacteria</taxon>
        <taxon>Fusobacteriati</taxon>
        <taxon>Fusobacteriota</taxon>
        <taxon>Fusobacteriia</taxon>
        <taxon>Fusobacteriales</taxon>
        <taxon>Leptotrichiaceae</taxon>
        <taxon>Leptotrichia</taxon>
    </lineage>
</organism>
<dbReference type="Proteomes" id="UP000321501">
    <property type="component" value="Chromosome"/>
</dbReference>
<evidence type="ECO:0000256" key="4">
    <source>
        <dbReference type="ARBA" id="ARBA00035175"/>
    </source>
</evidence>
<dbReference type="EMBL" id="AP019834">
    <property type="protein sequence ID" value="BBM47806.1"/>
    <property type="molecule type" value="Genomic_DNA"/>
</dbReference>
<evidence type="ECO:0000256" key="3">
    <source>
        <dbReference type="ARBA" id="ARBA00023274"/>
    </source>
</evidence>
<dbReference type="OrthoDB" id="9803474at2"/>
<dbReference type="FunFam" id="2.40.50.100:FF:000060">
    <property type="entry name" value="Apicoplast ribosomal protein L27"/>
    <property type="match status" value="1"/>
</dbReference>
<evidence type="ECO:0000313" key="8">
    <source>
        <dbReference type="EMBL" id="KXB65485.1"/>
    </source>
</evidence>
<evidence type="ECO:0000256" key="1">
    <source>
        <dbReference type="ARBA" id="ARBA00010797"/>
    </source>
</evidence>
<dbReference type="EMBL" id="LSDD01000089">
    <property type="protein sequence ID" value="KXB65485.1"/>
    <property type="molecule type" value="Genomic_DNA"/>
</dbReference>
<evidence type="ECO:0000313" key="11">
    <source>
        <dbReference type="Proteomes" id="UP000321501"/>
    </source>
</evidence>
<gene>
    <name evidence="5 6" type="primary">rpmA</name>
    <name evidence="8" type="ORF">HMPREF3180_01165</name>
    <name evidence="6" type="ORF">JMUB3933_1307</name>
    <name evidence="7" type="ORF">JMUB3934_1404</name>
</gene>
<dbReference type="GO" id="GO:0022625">
    <property type="term" value="C:cytosolic large ribosomal subunit"/>
    <property type="evidence" value="ECO:0007669"/>
    <property type="project" value="TreeGrafter"/>
</dbReference>
<dbReference type="InterPro" id="IPR018261">
    <property type="entry name" value="Ribosomal_bL27_CS"/>
</dbReference>
<comment type="similarity">
    <text evidence="1 5">Belongs to the bacterial ribosomal protein bL27 family.</text>
</comment>
<dbReference type="STRING" id="157687.HMPREF3180_01165"/>
<dbReference type="PANTHER" id="PTHR15893:SF0">
    <property type="entry name" value="LARGE RIBOSOMAL SUBUNIT PROTEIN BL27M"/>
    <property type="match status" value="1"/>
</dbReference>
<dbReference type="InterPro" id="IPR001684">
    <property type="entry name" value="Ribosomal_bL27"/>
</dbReference>
<dbReference type="GO" id="GO:0006412">
    <property type="term" value="P:translation"/>
    <property type="evidence" value="ECO:0007669"/>
    <property type="project" value="UniProtKB-UniRule"/>
</dbReference>
<dbReference type="PANTHER" id="PTHR15893">
    <property type="entry name" value="RIBOSOMAL PROTEIN L27"/>
    <property type="match status" value="1"/>
</dbReference>
<dbReference type="HAMAP" id="MF_00539">
    <property type="entry name" value="Ribosomal_bL27"/>
    <property type="match status" value="1"/>
</dbReference>
<evidence type="ECO:0000256" key="2">
    <source>
        <dbReference type="ARBA" id="ARBA00022980"/>
    </source>
</evidence>
<evidence type="ECO:0000313" key="9">
    <source>
        <dbReference type="Proteomes" id="UP000070483"/>
    </source>
</evidence>
<dbReference type="PROSITE" id="PS00831">
    <property type="entry name" value="RIBOSOMAL_L27"/>
    <property type="match status" value="1"/>
</dbReference>
<protein>
    <recommendedName>
        <fullName evidence="4 5">Large ribosomal subunit protein bL27</fullName>
    </recommendedName>
</protein>
<keyword evidence="2 5" id="KW-0689">Ribosomal protein</keyword>
<accession>A0A134ACV3</accession>
<dbReference type="Gene3D" id="2.40.50.100">
    <property type="match status" value="1"/>
</dbReference>
<sequence length="97" mass="10796">MLLKLNLQLFASKKGQGSTRNGRDSNPKYLGIKKYDGEAVKAGNIIVRQRGSKFYAGTNAKLGKDYTLFALTDGYVKFEKFGNGKKRVSIYPERAEA</sequence>
<evidence type="ECO:0000256" key="5">
    <source>
        <dbReference type="HAMAP-Rule" id="MF_00539"/>
    </source>
</evidence>